<accession>A0A3N4MFN2</accession>
<dbReference type="Proteomes" id="UP000279089">
    <property type="component" value="Unassembled WGS sequence"/>
</dbReference>
<sequence>MEQVICKICNTSSNLHLEGKVLSKYVVKYFKCASCGFIQTEQPYWLQEAYKNAITSLDIGLLTRNNHLLPIIQAIVLKFYDPTKQFIDYGGGYGVLVRLMRDAGFDYYRQDIYCENLFAKHFDITDLSPDNLRFELLTAFEVFEHLENPVAEMEKMLKYSDNILFSTELQPNQDVNFNNWWYFTPETGQHISLFTLASLEALAGRFGLHLYSNGKNIHLLTKKRLSSFTFSCIVKRKIARAYSEIFNRKPSYLPKDFNSILNKIRQ</sequence>
<keyword evidence="1" id="KW-0489">Methyltransferase</keyword>
<dbReference type="RefSeq" id="WP_120517195.1">
    <property type="nucleotide sequence ID" value="NZ_QXZY01000008.1"/>
</dbReference>
<dbReference type="InterPro" id="IPR029063">
    <property type="entry name" value="SAM-dependent_MTases_sf"/>
</dbReference>
<dbReference type="AlphaFoldDB" id="A0A3N4MFN2"/>
<dbReference type="Pfam" id="PF13489">
    <property type="entry name" value="Methyltransf_23"/>
    <property type="match status" value="1"/>
</dbReference>
<proteinExistence type="predicted"/>
<keyword evidence="1" id="KW-0808">Transferase</keyword>
<name>A0A3N4MFN2_9BACT</name>
<dbReference type="EMBL" id="RMBX01000007">
    <property type="protein sequence ID" value="RPD40487.1"/>
    <property type="molecule type" value="Genomic_DNA"/>
</dbReference>
<organism evidence="1 2">
    <name type="scientific">Chitinophaga barathri</name>
    <dbReference type="NCBI Taxonomy" id="1647451"/>
    <lineage>
        <taxon>Bacteria</taxon>
        <taxon>Pseudomonadati</taxon>
        <taxon>Bacteroidota</taxon>
        <taxon>Chitinophagia</taxon>
        <taxon>Chitinophagales</taxon>
        <taxon>Chitinophagaceae</taxon>
        <taxon>Chitinophaga</taxon>
    </lineage>
</organism>
<reference evidence="2" key="1">
    <citation type="submission" date="2018-11" db="EMBL/GenBank/DDBJ databases">
        <title>Chitinophaga lutea sp.nov., isolate from arsenic contaminated soil.</title>
        <authorList>
            <person name="Zong Y."/>
        </authorList>
    </citation>
    <scope>NUCLEOTIDE SEQUENCE [LARGE SCALE GENOMIC DNA]</scope>
    <source>
        <strain evidence="2">YLT18</strain>
    </source>
</reference>
<gene>
    <name evidence="1" type="ORF">EG028_14370</name>
</gene>
<protein>
    <submittedName>
        <fullName evidence="1">Class I SAM-dependent methyltransferase</fullName>
    </submittedName>
</protein>
<dbReference type="GO" id="GO:0008168">
    <property type="term" value="F:methyltransferase activity"/>
    <property type="evidence" value="ECO:0007669"/>
    <property type="project" value="UniProtKB-KW"/>
</dbReference>
<evidence type="ECO:0000313" key="2">
    <source>
        <dbReference type="Proteomes" id="UP000279089"/>
    </source>
</evidence>
<keyword evidence="2" id="KW-1185">Reference proteome</keyword>
<dbReference type="Gene3D" id="3.40.50.150">
    <property type="entry name" value="Vaccinia Virus protein VP39"/>
    <property type="match status" value="1"/>
</dbReference>
<dbReference type="OrthoDB" id="9816564at2"/>
<evidence type="ECO:0000313" key="1">
    <source>
        <dbReference type="EMBL" id="RPD40487.1"/>
    </source>
</evidence>
<dbReference type="SUPFAM" id="SSF53335">
    <property type="entry name" value="S-adenosyl-L-methionine-dependent methyltransferases"/>
    <property type="match status" value="1"/>
</dbReference>
<comment type="caution">
    <text evidence="1">The sequence shown here is derived from an EMBL/GenBank/DDBJ whole genome shotgun (WGS) entry which is preliminary data.</text>
</comment>
<dbReference type="GO" id="GO:0032259">
    <property type="term" value="P:methylation"/>
    <property type="evidence" value="ECO:0007669"/>
    <property type="project" value="UniProtKB-KW"/>
</dbReference>